<evidence type="ECO:0000256" key="4">
    <source>
        <dbReference type="ARBA" id="ARBA00023125"/>
    </source>
</evidence>
<dbReference type="EMBL" id="CP018145">
    <property type="protein sequence ID" value="ASJ53278.1"/>
    <property type="molecule type" value="Genomic_DNA"/>
</dbReference>
<gene>
    <name evidence="9" type="ORF">BP422_06775</name>
</gene>
<dbReference type="NCBIfam" id="TIGR02937">
    <property type="entry name" value="sigma70-ECF"/>
    <property type="match status" value="1"/>
</dbReference>
<dbReference type="SUPFAM" id="SSF88659">
    <property type="entry name" value="Sigma3 and sigma4 domains of RNA polymerase sigma factors"/>
    <property type="match status" value="1"/>
</dbReference>
<proteinExistence type="inferred from homology"/>
<dbReference type="GO" id="GO:0003677">
    <property type="term" value="F:DNA binding"/>
    <property type="evidence" value="ECO:0007669"/>
    <property type="project" value="UniProtKB-KW"/>
</dbReference>
<dbReference type="InterPro" id="IPR014284">
    <property type="entry name" value="RNA_pol_sigma-70_dom"/>
</dbReference>
<dbReference type="CDD" id="cd06171">
    <property type="entry name" value="Sigma70_r4"/>
    <property type="match status" value="1"/>
</dbReference>
<feature type="domain" description="RNA polymerase sigma-70 region 2" evidence="7">
    <location>
        <begin position="22"/>
        <end position="88"/>
    </location>
</feature>
<dbReference type="InterPro" id="IPR007627">
    <property type="entry name" value="RNA_pol_sigma70_r2"/>
</dbReference>
<comment type="similarity">
    <text evidence="1 6">Belongs to the sigma-70 factor family. ECF subfamily.</text>
</comment>
<dbReference type="PROSITE" id="PS01063">
    <property type="entry name" value="SIGMA70_ECF"/>
    <property type="match status" value="1"/>
</dbReference>
<evidence type="ECO:0000256" key="1">
    <source>
        <dbReference type="ARBA" id="ARBA00010641"/>
    </source>
</evidence>
<evidence type="ECO:0000313" key="10">
    <source>
        <dbReference type="Proteomes" id="UP000197781"/>
    </source>
</evidence>
<dbReference type="AlphaFoldDB" id="A0A220ME48"/>
<evidence type="ECO:0000256" key="3">
    <source>
        <dbReference type="ARBA" id="ARBA00023082"/>
    </source>
</evidence>
<name>A0A220ME48_9BACL</name>
<keyword evidence="5 6" id="KW-0804">Transcription</keyword>
<keyword evidence="4 6" id="KW-0238">DNA-binding</keyword>
<sequence length="189" mass="22421">MQDDWLLIQQVQKGNRDAYAHLVDKYKERLYSYLYRMTGQQQDAQDLTQEAFIKAYCQLDKYKPTDAFLAWLYRIASNLCIDAWRKNKHYAKTRLEETRLIESDTPEKAYLEKEKQDTLQQQIMALGEEYRVVFLLKYLEQMSYKEISEILHVPVTTVQMRIHHAKKKLRASIAQEMSGGAAIYELLQN</sequence>
<dbReference type="PANTHER" id="PTHR43133">
    <property type="entry name" value="RNA POLYMERASE ECF-TYPE SIGMA FACTO"/>
    <property type="match status" value="1"/>
</dbReference>
<evidence type="ECO:0000313" key="9">
    <source>
        <dbReference type="EMBL" id="ASJ53278.1"/>
    </source>
</evidence>
<feature type="domain" description="RNA polymerase sigma factor 70 region 4 type 2" evidence="8">
    <location>
        <begin position="118"/>
        <end position="169"/>
    </location>
</feature>
<dbReference type="GO" id="GO:0006352">
    <property type="term" value="P:DNA-templated transcription initiation"/>
    <property type="evidence" value="ECO:0007669"/>
    <property type="project" value="InterPro"/>
</dbReference>
<dbReference type="Pfam" id="PF04542">
    <property type="entry name" value="Sigma70_r2"/>
    <property type="match status" value="1"/>
</dbReference>
<dbReference type="Pfam" id="PF08281">
    <property type="entry name" value="Sigma70_r4_2"/>
    <property type="match status" value="1"/>
</dbReference>
<evidence type="ECO:0000259" key="7">
    <source>
        <dbReference type="Pfam" id="PF04542"/>
    </source>
</evidence>
<dbReference type="GO" id="GO:0016987">
    <property type="term" value="F:sigma factor activity"/>
    <property type="evidence" value="ECO:0007669"/>
    <property type="project" value="UniProtKB-KW"/>
</dbReference>
<accession>A0A220ME48</accession>
<dbReference type="InterPro" id="IPR036388">
    <property type="entry name" value="WH-like_DNA-bd_sf"/>
</dbReference>
<evidence type="ECO:0000256" key="2">
    <source>
        <dbReference type="ARBA" id="ARBA00023015"/>
    </source>
</evidence>
<dbReference type="InterPro" id="IPR013324">
    <property type="entry name" value="RNA_pol_sigma_r3/r4-like"/>
</dbReference>
<evidence type="ECO:0000256" key="5">
    <source>
        <dbReference type="ARBA" id="ARBA00023163"/>
    </source>
</evidence>
<dbReference type="InterPro" id="IPR000838">
    <property type="entry name" value="RNA_pol_sigma70_ECF_CS"/>
</dbReference>
<keyword evidence="3 6" id="KW-0731">Sigma factor</keyword>
<evidence type="ECO:0000259" key="8">
    <source>
        <dbReference type="Pfam" id="PF08281"/>
    </source>
</evidence>
<evidence type="ECO:0000256" key="6">
    <source>
        <dbReference type="RuleBase" id="RU000716"/>
    </source>
</evidence>
<dbReference type="GO" id="GO:0006950">
    <property type="term" value="P:response to stress"/>
    <property type="evidence" value="ECO:0007669"/>
    <property type="project" value="UniProtKB-ARBA"/>
</dbReference>
<dbReference type="InterPro" id="IPR039425">
    <property type="entry name" value="RNA_pol_sigma-70-like"/>
</dbReference>
<dbReference type="Gene3D" id="1.10.1740.10">
    <property type="match status" value="1"/>
</dbReference>
<organism evidence="9 10">
    <name type="scientific">Brevibacillus formosus</name>
    <dbReference type="NCBI Taxonomy" id="54913"/>
    <lineage>
        <taxon>Bacteria</taxon>
        <taxon>Bacillati</taxon>
        <taxon>Bacillota</taxon>
        <taxon>Bacilli</taxon>
        <taxon>Bacillales</taxon>
        <taxon>Paenibacillaceae</taxon>
        <taxon>Brevibacillus</taxon>
    </lineage>
</organism>
<dbReference type="Proteomes" id="UP000197781">
    <property type="component" value="Chromosome"/>
</dbReference>
<protein>
    <recommendedName>
        <fullName evidence="6">RNA polymerase sigma factor</fullName>
    </recommendedName>
</protein>
<dbReference type="KEGG" id="bfm:BP422_06775"/>
<reference evidence="9 10" key="1">
    <citation type="submission" date="2016-11" db="EMBL/GenBank/DDBJ databases">
        <authorList>
            <person name="Jaros S."/>
            <person name="Januszkiewicz K."/>
            <person name="Wedrychowicz H."/>
        </authorList>
    </citation>
    <scope>NUCLEOTIDE SEQUENCE [LARGE SCALE GENOMIC DNA]</scope>
    <source>
        <strain evidence="9 10">NF2</strain>
    </source>
</reference>
<dbReference type="RefSeq" id="WP_088907114.1">
    <property type="nucleotide sequence ID" value="NZ_CP018145.1"/>
</dbReference>
<keyword evidence="2 6" id="KW-0805">Transcription regulation</keyword>
<dbReference type="SUPFAM" id="SSF88946">
    <property type="entry name" value="Sigma2 domain of RNA polymerase sigma factors"/>
    <property type="match status" value="1"/>
</dbReference>
<dbReference type="InterPro" id="IPR013325">
    <property type="entry name" value="RNA_pol_sigma_r2"/>
</dbReference>
<dbReference type="Gene3D" id="1.10.10.10">
    <property type="entry name" value="Winged helix-like DNA-binding domain superfamily/Winged helix DNA-binding domain"/>
    <property type="match status" value="1"/>
</dbReference>
<dbReference type="PANTHER" id="PTHR43133:SF8">
    <property type="entry name" value="RNA POLYMERASE SIGMA FACTOR HI_1459-RELATED"/>
    <property type="match status" value="1"/>
</dbReference>
<dbReference type="InterPro" id="IPR013249">
    <property type="entry name" value="RNA_pol_sigma70_r4_t2"/>
</dbReference>